<organism evidence="1 2">
    <name type="scientific">Trichonephila inaurata madagascariensis</name>
    <dbReference type="NCBI Taxonomy" id="2747483"/>
    <lineage>
        <taxon>Eukaryota</taxon>
        <taxon>Metazoa</taxon>
        <taxon>Ecdysozoa</taxon>
        <taxon>Arthropoda</taxon>
        <taxon>Chelicerata</taxon>
        <taxon>Arachnida</taxon>
        <taxon>Araneae</taxon>
        <taxon>Araneomorphae</taxon>
        <taxon>Entelegynae</taxon>
        <taxon>Araneoidea</taxon>
        <taxon>Nephilidae</taxon>
        <taxon>Trichonephila</taxon>
        <taxon>Trichonephila inaurata</taxon>
    </lineage>
</organism>
<dbReference type="Proteomes" id="UP000886998">
    <property type="component" value="Unassembled WGS sequence"/>
</dbReference>
<evidence type="ECO:0000313" key="1">
    <source>
        <dbReference type="EMBL" id="GFY77959.1"/>
    </source>
</evidence>
<accession>A0A8X7CM11</accession>
<proteinExistence type="predicted"/>
<reference evidence="1" key="1">
    <citation type="submission" date="2020-08" db="EMBL/GenBank/DDBJ databases">
        <title>Multicomponent nature underlies the extraordinary mechanical properties of spider dragline silk.</title>
        <authorList>
            <person name="Kono N."/>
            <person name="Nakamura H."/>
            <person name="Mori M."/>
            <person name="Yoshida Y."/>
            <person name="Ohtoshi R."/>
            <person name="Malay A.D."/>
            <person name="Moran D.A.P."/>
            <person name="Tomita M."/>
            <person name="Numata K."/>
            <person name="Arakawa K."/>
        </authorList>
    </citation>
    <scope>NUCLEOTIDE SEQUENCE</scope>
</reference>
<evidence type="ECO:0000313" key="2">
    <source>
        <dbReference type="Proteomes" id="UP000886998"/>
    </source>
</evidence>
<dbReference type="EMBL" id="BMAV01022741">
    <property type="protein sequence ID" value="GFY77959.1"/>
    <property type="molecule type" value="Genomic_DNA"/>
</dbReference>
<sequence>MEMPSWRQLCRMEMPSWKQLCRMEIVGAALPMEMPSKACRMEMRGKQLCRMDMPSWKRLYRMDILFKNQWNCLGEVNGGLNYILEINKEKMFTMPIRQPSKTKIQMKAKERETTGVGIPEDFMMSAF</sequence>
<protein>
    <submittedName>
        <fullName evidence="1">Uncharacterized protein</fullName>
    </submittedName>
</protein>
<keyword evidence="2" id="KW-1185">Reference proteome</keyword>
<dbReference type="AlphaFoldDB" id="A0A8X7CM11"/>
<name>A0A8X7CM11_9ARAC</name>
<gene>
    <name evidence="1" type="ORF">TNIN_444751</name>
</gene>
<comment type="caution">
    <text evidence="1">The sequence shown here is derived from an EMBL/GenBank/DDBJ whole genome shotgun (WGS) entry which is preliminary data.</text>
</comment>